<dbReference type="PANTHER" id="PTHR28012:SF1">
    <property type="entry name" value="NUCLEAR FUSION PROTEIN KAR5"/>
    <property type="match status" value="1"/>
</dbReference>
<dbReference type="Pfam" id="PF04163">
    <property type="entry name" value="Tht1"/>
    <property type="match status" value="1"/>
</dbReference>
<evidence type="ECO:0000256" key="11">
    <source>
        <dbReference type="RuleBase" id="RU368082"/>
    </source>
</evidence>
<gene>
    <name evidence="13" type="ORF">ARMGADRAFT_62665</name>
</gene>
<dbReference type="InParanoid" id="A0A2H3DHK2"/>
<keyword evidence="4" id="KW-0812">Transmembrane</keyword>
<keyword evidence="8" id="KW-0472">Membrane</keyword>
<evidence type="ECO:0000256" key="8">
    <source>
        <dbReference type="ARBA" id="ARBA00023136"/>
    </source>
</evidence>
<organism evidence="13 14">
    <name type="scientific">Armillaria gallica</name>
    <name type="common">Bulbous honey fungus</name>
    <name type="synonym">Armillaria bulbosa</name>
    <dbReference type="NCBI Taxonomy" id="47427"/>
    <lineage>
        <taxon>Eukaryota</taxon>
        <taxon>Fungi</taxon>
        <taxon>Dikarya</taxon>
        <taxon>Basidiomycota</taxon>
        <taxon>Agaricomycotina</taxon>
        <taxon>Agaricomycetes</taxon>
        <taxon>Agaricomycetidae</taxon>
        <taxon>Agaricales</taxon>
        <taxon>Marasmiineae</taxon>
        <taxon>Physalacriaceae</taxon>
        <taxon>Armillaria</taxon>
    </lineage>
</organism>
<evidence type="ECO:0000256" key="3">
    <source>
        <dbReference type="ARBA" id="ARBA00022459"/>
    </source>
</evidence>
<evidence type="ECO:0000256" key="1">
    <source>
        <dbReference type="ARBA" id="ARBA00003389"/>
    </source>
</evidence>
<evidence type="ECO:0000256" key="5">
    <source>
        <dbReference type="ARBA" id="ARBA00022729"/>
    </source>
</evidence>
<evidence type="ECO:0000256" key="7">
    <source>
        <dbReference type="ARBA" id="ARBA00022989"/>
    </source>
</evidence>
<evidence type="ECO:0000256" key="9">
    <source>
        <dbReference type="ARBA" id="ARBA00023180"/>
    </source>
</evidence>
<keyword evidence="7" id="KW-1133">Transmembrane helix</keyword>
<feature type="signal peptide" evidence="12">
    <location>
        <begin position="1"/>
        <end position="18"/>
    </location>
</feature>
<comment type="function">
    <text evidence="1 11">Required for nuclear membrane fusion during karyogamy.</text>
</comment>
<comment type="similarity">
    <text evidence="2 11">Belongs to the KAR5 family.</text>
</comment>
<evidence type="ECO:0000256" key="4">
    <source>
        <dbReference type="ARBA" id="ARBA00022692"/>
    </source>
</evidence>
<sequence length="286" mass="32640">MLFILLPWTLSFFPISDAFLWSRSDRNYGEQPQSLLAELALTPNEIGSIFRTQDSLQEYSRRSDCFRRVAGGIKVRCSALEMDEDERVSAAISMTLCELATAKHLSPPLECAPFSSENTPLYSQKHDDTQGKCVEALSRSAQFWSSYSGYLREVPQLCFSFRRWHDIDTARDIYSNITQEKIALLRYLSQRQHAEQAHMSAWDSHLSSLQNITTLMQVLSTRMGADAQSAINRLMMNIEKVNNPGLGVCSHWFADIRSIPRYGPKLGDSERECHQSLISTNRCYFC</sequence>
<dbReference type="GO" id="GO:0031965">
    <property type="term" value="C:nuclear membrane"/>
    <property type="evidence" value="ECO:0007669"/>
    <property type="project" value="UniProtKB-SubCell"/>
</dbReference>
<comment type="subcellular location">
    <subcellularLocation>
        <location evidence="11">Endoplasmic reticulum membrane</location>
    </subcellularLocation>
    <subcellularLocation>
        <location evidence="11">Nucleus membrane</location>
    </subcellularLocation>
</comment>
<dbReference type="GO" id="GO:0005789">
    <property type="term" value="C:endoplasmic reticulum membrane"/>
    <property type="evidence" value="ECO:0007669"/>
    <property type="project" value="UniProtKB-SubCell"/>
</dbReference>
<dbReference type="InterPro" id="IPR007292">
    <property type="entry name" value="Nuclear_fusion_Kar5"/>
</dbReference>
<dbReference type="GO" id="GO:0048288">
    <property type="term" value="P:nuclear membrane fusion involved in karyogamy"/>
    <property type="evidence" value="ECO:0007669"/>
    <property type="project" value="UniProtKB-UniRule"/>
</dbReference>
<keyword evidence="6 11" id="KW-0256">Endoplasmic reticulum</keyword>
<reference evidence="14" key="1">
    <citation type="journal article" date="2017" name="Nat. Ecol. Evol.">
        <title>Genome expansion and lineage-specific genetic innovations in the forest pathogenic fungi Armillaria.</title>
        <authorList>
            <person name="Sipos G."/>
            <person name="Prasanna A.N."/>
            <person name="Walter M.C."/>
            <person name="O'Connor E."/>
            <person name="Balint B."/>
            <person name="Krizsan K."/>
            <person name="Kiss B."/>
            <person name="Hess J."/>
            <person name="Varga T."/>
            <person name="Slot J."/>
            <person name="Riley R."/>
            <person name="Boka B."/>
            <person name="Rigling D."/>
            <person name="Barry K."/>
            <person name="Lee J."/>
            <person name="Mihaltcheva S."/>
            <person name="LaButti K."/>
            <person name="Lipzen A."/>
            <person name="Waldron R."/>
            <person name="Moloney N.M."/>
            <person name="Sperisen C."/>
            <person name="Kredics L."/>
            <person name="Vagvoelgyi C."/>
            <person name="Patrignani A."/>
            <person name="Fitzpatrick D."/>
            <person name="Nagy I."/>
            <person name="Doyle S."/>
            <person name="Anderson J.B."/>
            <person name="Grigoriev I.V."/>
            <person name="Gueldener U."/>
            <person name="Muensterkoetter M."/>
            <person name="Nagy L.G."/>
        </authorList>
    </citation>
    <scope>NUCLEOTIDE SEQUENCE [LARGE SCALE GENOMIC DNA]</scope>
    <source>
        <strain evidence="14">Ar21-2</strain>
    </source>
</reference>
<dbReference type="OrthoDB" id="5311848at2759"/>
<keyword evidence="14" id="KW-1185">Reference proteome</keyword>
<evidence type="ECO:0000256" key="6">
    <source>
        <dbReference type="ARBA" id="ARBA00022824"/>
    </source>
</evidence>
<evidence type="ECO:0000256" key="10">
    <source>
        <dbReference type="ARBA" id="ARBA00023242"/>
    </source>
</evidence>
<evidence type="ECO:0000256" key="12">
    <source>
        <dbReference type="SAM" id="SignalP"/>
    </source>
</evidence>
<keyword evidence="10 11" id="KW-0539">Nucleus</keyword>
<evidence type="ECO:0000256" key="2">
    <source>
        <dbReference type="ARBA" id="ARBA00010473"/>
    </source>
</evidence>
<protein>
    <submittedName>
        <fullName evidence="13">Uncharacterized protein</fullName>
    </submittedName>
</protein>
<proteinExistence type="inferred from homology"/>
<keyword evidence="5 11" id="KW-0732">Signal</keyword>
<name>A0A2H3DHK2_ARMGA</name>
<dbReference type="AlphaFoldDB" id="A0A2H3DHK2"/>
<accession>A0A2H3DHK2</accession>
<keyword evidence="9" id="KW-0325">Glycoprotein</keyword>
<evidence type="ECO:0000313" key="14">
    <source>
        <dbReference type="Proteomes" id="UP000217790"/>
    </source>
</evidence>
<dbReference type="PANTHER" id="PTHR28012">
    <property type="entry name" value="NUCLEAR FUSION PROTEIN KAR5"/>
    <property type="match status" value="1"/>
</dbReference>
<dbReference type="Proteomes" id="UP000217790">
    <property type="component" value="Unassembled WGS sequence"/>
</dbReference>
<feature type="chain" id="PRO_5013904099" evidence="12">
    <location>
        <begin position="19"/>
        <end position="286"/>
    </location>
</feature>
<keyword evidence="3 11" id="KW-0415">Karyogamy</keyword>
<dbReference type="EMBL" id="KZ293653">
    <property type="protein sequence ID" value="PBK94689.1"/>
    <property type="molecule type" value="Genomic_DNA"/>
</dbReference>
<dbReference type="GO" id="GO:0000742">
    <property type="term" value="P:karyogamy involved in conjugation with cellular fusion"/>
    <property type="evidence" value="ECO:0007669"/>
    <property type="project" value="UniProtKB-UniRule"/>
</dbReference>
<evidence type="ECO:0000313" key="13">
    <source>
        <dbReference type="EMBL" id="PBK94689.1"/>
    </source>
</evidence>